<feature type="chain" id="PRO_5019131436" description="DUF6377 domain-containing protein" evidence="2">
    <location>
        <begin position="21"/>
        <end position="550"/>
    </location>
</feature>
<keyword evidence="1" id="KW-1133">Transmembrane helix</keyword>
<reference evidence="4 5" key="1">
    <citation type="submission" date="2016-07" db="EMBL/GenBank/DDBJ databases">
        <title>Genome analysis of Sphingobacterium siyangense T12B17.</title>
        <authorList>
            <person name="Xu D."/>
            <person name="Su Y."/>
            <person name="Zheng S."/>
        </authorList>
    </citation>
    <scope>NUCLEOTIDE SEQUENCE [LARGE SCALE GENOMIC DNA]</scope>
    <source>
        <strain evidence="4 5">T12B17</strain>
    </source>
</reference>
<feature type="domain" description="DUF6377" evidence="3">
    <location>
        <begin position="257"/>
        <end position="511"/>
    </location>
</feature>
<dbReference type="Proteomes" id="UP000286402">
    <property type="component" value="Unassembled WGS sequence"/>
</dbReference>
<keyword evidence="2" id="KW-0732">Signal</keyword>
<dbReference type="RefSeq" id="WP_120334111.1">
    <property type="nucleotide sequence ID" value="NZ_MCAQ01000012.1"/>
</dbReference>
<comment type="caution">
    <text evidence="4">The sequence shown here is derived from an EMBL/GenBank/DDBJ whole genome shotgun (WGS) entry which is preliminary data.</text>
</comment>
<name>A0A420FVU3_9SPHI</name>
<evidence type="ECO:0000259" key="3">
    <source>
        <dbReference type="Pfam" id="PF19904"/>
    </source>
</evidence>
<dbReference type="AlphaFoldDB" id="A0A420FVU3"/>
<organism evidence="4 5">
    <name type="scientific">Sphingobacterium siyangense</name>
    <dbReference type="NCBI Taxonomy" id="459529"/>
    <lineage>
        <taxon>Bacteria</taxon>
        <taxon>Pseudomonadati</taxon>
        <taxon>Bacteroidota</taxon>
        <taxon>Sphingobacteriia</taxon>
        <taxon>Sphingobacteriales</taxon>
        <taxon>Sphingobacteriaceae</taxon>
        <taxon>Sphingobacterium</taxon>
    </lineage>
</organism>
<dbReference type="EMBL" id="MCAQ01000012">
    <property type="protein sequence ID" value="RKF36994.1"/>
    <property type="molecule type" value="Genomic_DNA"/>
</dbReference>
<proteinExistence type="predicted"/>
<dbReference type="Pfam" id="PF19904">
    <property type="entry name" value="DUF6377"/>
    <property type="match status" value="1"/>
</dbReference>
<keyword evidence="1" id="KW-0472">Membrane</keyword>
<protein>
    <recommendedName>
        <fullName evidence="3">DUF6377 domain-containing protein</fullName>
    </recommendedName>
</protein>
<feature type="transmembrane region" description="Helical" evidence="1">
    <location>
        <begin position="331"/>
        <end position="351"/>
    </location>
</feature>
<evidence type="ECO:0000256" key="2">
    <source>
        <dbReference type="SAM" id="SignalP"/>
    </source>
</evidence>
<evidence type="ECO:0000313" key="4">
    <source>
        <dbReference type="EMBL" id="RKF36994.1"/>
    </source>
</evidence>
<keyword evidence="5" id="KW-1185">Reference proteome</keyword>
<dbReference type="InterPro" id="IPR045957">
    <property type="entry name" value="DUF6377"/>
</dbReference>
<gene>
    <name evidence="4" type="ORF">BCY89_04880</name>
</gene>
<keyword evidence="1" id="KW-0812">Transmembrane</keyword>
<feature type="signal peptide" evidence="2">
    <location>
        <begin position="1"/>
        <end position="20"/>
    </location>
</feature>
<sequence>MKINLLTVVLCIVTSSVVHAQSGIDSLLQVLDRKIQDKDLFFKQKEDRILGLKAQRNALIKSSDKGYHFNFALFNEYRNYVSDSAIHYLNMNRTIALELKDEYKWNESTIALANLFVGLGMHMEAADLLGSIQSATLENDLRLPYAIAYRELYLGMGKYTQHTQARNSYWTQANRFNDMVRNLAPAMSEEHLRIVEKKFRLQKQYVDALKVNDERLRITSPNQLGYALVTFHRSLIYREQGDVENEKKYLALSALSDIQLAIRDNASISVLANILMQEDDINRAYHYICFSLDNIKAYNTRIRSSEILNIQAIIDREYQRKNEQKSQQLKGLLLLVSILSVMLVISVLYVYKQLKKGRAYANKLADANQELASFNSKLHDMNQELASRNLEVAEANHLKEEYIAYFLGECSIYITKLDNYRKMVNKKMQERQYEELARMTRDNSLKDEELKELFANFDKMFINLFPDFVDQVNSLLSKEEQIVLKKGEVLNTELRIFALIRLGIVDSLEIANFFGYSINTIYNYRTKMKNRSRVSREDFEGRVKEIGAFT</sequence>
<evidence type="ECO:0000313" key="5">
    <source>
        <dbReference type="Proteomes" id="UP000286402"/>
    </source>
</evidence>
<evidence type="ECO:0000256" key="1">
    <source>
        <dbReference type="SAM" id="Phobius"/>
    </source>
</evidence>
<accession>A0A420FVU3</accession>